<evidence type="ECO:0000259" key="5">
    <source>
        <dbReference type="PROSITE" id="PS50977"/>
    </source>
</evidence>
<feature type="DNA-binding region" description="H-T-H motif" evidence="4">
    <location>
        <begin position="41"/>
        <end position="60"/>
    </location>
</feature>
<keyword evidence="1" id="KW-0805">Transcription regulation</keyword>
<protein>
    <submittedName>
        <fullName evidence="6">TetR/AcrR family transcriptional regulator</fullName>
    </submittedName>
</protein>
<dbReference type="PRINTS" id="PR00455">
    <property type="entry name" value="HTHTETR"/>
</dbReference>
<evidence type="ECO:0000313" key="6">
    <source>
        <dbReference type="EMBL" id="MDM7830210.1"/>
    </source>
</evidence>
<evidence type="ECO:0000256" key="3">
    <source>
        <dbReference type="ARBA" id="ARBA00023163"/>
    </source>
</evidence>
<gene>
    <name evidence="6" type="ORF">QRT05_02600</name>
</gene>
<dbReference type="PANTHER" id="PTHR30055:SF234">
    <property type="entry name" value="HTH-TYPE TRANSCRIPTIONAL REGULATOR BETI"/>
    <property type="match status" value="1"/>
</dbReference>
<evidence type="ECO:0000313" key="7">
    <source>
        <dbReference type="Proteomes" id="UP001321453"/>
    </source>
</evidence>
<dbReference type="Pfam" id="PF21597">
    <property type="entry name" value="TetR_C_43"/>
    <property type="match status" value="1"/>
</dbReference>
<keyword evidence="3" id="KW-0804">Transcription</keyword>
<dbReference type="InterPro" id="IPR049445">
    <property type="entry name" value="TetR_SbtR-like_C"/>
</dbReference>
<dbReference type="InterPro" id="IPR009057">
    <property type="entry name" value="Homeodomain-like_sf"/>
</dbReference>
<dbReference type="Gene3D" id="1.10.357.10">
    <property type="entry name" value="Tetracycline Repressor, domain 2"/>
    <property type="match status" value="1"/>
</dbReference>
<dbReference type="EMBL" id="JAUCGR010000001">
    <property type="protein sequence ID" value="MDM7830210.1"/>
    <property type="molecule type" value="Genomic_DNA"/>
</dbReference>
<dbReference type="Proteomes" id="UP001321453">
    <property type="component" value="Unassembled WGS sequence"/>
</dbReference>
<accession>A0ABT7S3L3</accession>
<dbReference type="RefSeq" id="WP_289445001.1">
    <property type="nucleotide sequence ID" value="NZ_JAUCGR010000001.1"/>
</dbReference>
<sequence>MGPAGVTTGSARPLRADAARNREKLLAAARDMFDEAGTDVSLEEVARRAGVGVGTLYRNFPTRIELIEQVYRHNVDELCASGDRLRAALPPSEALEAWLLEFVAYAASKRGLAGALRSALGDGASTVFADVHEKLQTSGSALLGAAQAEGTVRTDVETMDVLRAVSGVCVAAGDSKDPAASRLPLRLVLDGLRYQPAP</sequence>
<feature type="domain" description="HTH tetR-type" evidence="5">
    <location>
        <begin position="19"/>
        <end position="78"/>
    </location>
</feature>
<organism evidence="6 7">
    <name type="scientific">Cellulomonas edaphi</name>
    <dbReference type="NCBI Taxonomy" id="3053468"/>
    <lineage>
        <taxon>Bacteria</taxon>
        <taxon>Bacillati</taxon>
        <taxon>Actinomycetota</taxon>
        <taxon>Actinomycetes</taxon>
        <taxon>Micrococcales</taxon>
        <taxon>Cellulomonadaceae</taxon>
        <taxon>Cellulomonas</taxon>
    </lineage>
</organism>
<keyword evidence="2 4" id="KW-0238">DNA-binding</keyword>
<name>A0ABT7S3L3_9CELL</name>
<keyword evidence="7" id="KW-1185">Reference proteome</keyword>
<evidence type="ECO:0000256" key="4">
    <source>
        <dbReference type="PROSITE-ProRule" id="PRU00335"/>
    </source>
</evidence>
<dbReference type="PROSITE" id="PS50977">
    <property type="entry name" value="HTH_TETR_2"/>
    <property type="match status" value="1"/>
</dbReference>
<dbReference type="InterPro" id="IPR050109">
    <property type="entry name" value="HTH-type_TetR-like_transc_reg"/>
</dbReference>
<evidence type="ECO:0000256" key="2">
    <source>
        <dbReference type="ARBA" id="ARBA00023125"/>
    </source>
</evidence>
<dbReference type="PANTHER" id="PTHR30055">
    <property type="entry name" value="HTH-TYPE TRANSCRIPTIONAL REGULATOR RUTR"/>
    <property type="match status" value="1"/>
</dbReference>
<comment type="caution">
    <text evidence="6">The sequence shown here is derived from an EMBL/GenBank/DDBJ whole genome shotgun (WGS) entry which is preliminary data.</text>
</comment>
<evidence type="ECO:0000256" key="1">
    <source>
        <dbReference type="ARBA" id="ARBA00023015"/>
    </source>
</evidence>
<dbReference type="Pfam" id="PF00440">
    <property type="entry name" value="TetR_N"/>
    <property type="match status" value="1"/>
</dbReference>
<proteinExistence type="predicted"/>
<dbReference type="SUPFAM" id="SSF48498">
    <property type="entry name" value="Tetracyclin repressor-like, C-terminal domain"/>
    <property type="match status" value="1"/>
</dbReference>
<dbReference type="InterPro" id="IPR001647">
    <property type="entry name" value="HTH_TetR"/>
</dbReference>
<reference evidence="6 7" key="1">
    <citation type="submission" date="2023-06" db="EMBL/GenBank/DDBJ databases">
        <title>Cellulomonas sp. MW9 Whole genome sequence.</title>
        <authorList>
            <person name="Park S."/>
        </authorList>
    </citation>
    <scope>NUCLEOTIDE SEQUENCE [LARGE SCALE GENOMIC DNA]</scope>
    <source>
        <strain evidence="6 7">MW9</strain>
    </source>
</reference>
<dbReference type="SUPFAM" id="SSF46689">
    <property type="entry name" value="Homeodomain-like"/>
    <property type="match status" value="1"/>
</dbReference>
<dbReference type="InterPro" id="IPR036271">
    <property type="entry name" value="Tet_transcr_reg_TetR-rel_C_sf"/>
</dbReference>